<organism evidence="7 8">
    <name type="scientific">Arcticibacter svalbardensis MN12-7</name>
    <dbReference type="NCBI Taxonomy" id="1150600"/>
    <lineage>
        <taxon>Bacteria</taxon>
        <taxon>Pseudomonadati</taxon>
        <taxon>Bacteroidota</taxon>
        <taxon>Sphingobacteriia</taxon>
        <taxon>Sphingobacteriales</taxon>
        <taxon>Sphingobacteriaceae</taxon>
        <taxon>Arcticibacter</taxon>
    </lineage>
</organism>
<comment type="caution">
    <text evidence="7">The sequence shown here is derived from an EMBL/GenBank/DDBJ whole genome shotgun (WGS) entry which is preliminary data.</text>
</comment>
<dbReference type="GO" id="GO:0005506">
    <property type="term" value="F:iron ion binding"/>
    <property type="evidence" value="ECO:0007669"/>
    <property type="project" value="InterPro"/>
</dbReference>
<dbReference type="eggNOG" id="COG1773">
    <property type="taxonomic scope" value="Bacteria"/>
</dbReference>
<evidence type="ECO:0000256" key="5">
    <source>
        <dbReference type="ARBA" id="ARBA00023004"/>
    </source>
</evidence>
<keyword evidence="5" id="KW-0408">Iron</keyword>
<evidence type="ECO:0000256" key="2">
    <source>
        <dbReference type="ARBA" id="ARBA00022448"/>
    </source>
</evidence>
<reference evidence="7 8" key="1">
    <citation type="journal article" date="2013" name="Genome Announc.">
        <title>Draft Genome Sequence of Arcticibacter svalbardensis Strain MN12-7T, a Member of the Family Sphingobacteriaceae Isolated from an Arctic Soil Sample.</title>
        <authorList>
            <person name="Shivaji S."/>
            <person name="Ara S."/>
            <person name="Prasad S."/>
            <person name="Manasa B.P."/>
            <person name="Begum Z."/>
            <person name="Singh A."/>
            <person name="Kumar Pinnaka A."/>
        </authorList>
    </citation>
    <scope>NUCLEOTIDE SEQUENCE [LARGE SCALE GENOMIC DNA]</scope>
    <source>
        <strain evidence="7 8">MN12-7</strain>
    </source>
</reference>
<accession>R9GWQ3</accession>
<evidence type="ECO:0000256" key="1">
    <source>
        <dbReference type="ARBA" id="ARBA00001965"/>
    </source>
</evidence>
<dbReference type="PROSITE" id="PS50903">
    <property type="entry name" value="RUBREDOXIN_LIKE"/>
    <property type="match status" value="1"/>
</dbReference>
<dbReference type="RefSeq" id="WP_016194095.1">
    <property type="nucleotide sequence ID" value="NZ_AQPN01000033.1"/>
</dbReference>
<feature type="domain" description="Rubredoxin-like" evidence="6">
    <location>
        <begin position="345"/>
        <end position="396"/>
    </location>
</feature>
<keyword evidence="2" id="KW-0813">Transport</keyword>
<keyword evidence="8" id="KW-1185">Reference proteome</keyword>
<dbReference type="PATRIC" id="fig|1150600.3.peg.836"/>
<proteinExistence type="predicted"/>
<dbReference type="Gene3D" id="2.20.28.10">
    <property type="match status" value="1"/>
</dbReference>
<dbReference type="SUPFAM" id="SSF57802">
    <property type="entry name" value="Rubredoxin-like"/>
    <property type="match status" value="1"/>
</dbReference>
<evidence type="ECO:0000256" key="4">
    <source>
        <dbReference type="ARBA" id="ARBA00022982"/>
    </source>
</evidence>
<evidence type="ECO:0000256" key="3">
    <source>
        <dbReference type="ARBA" id="ARBA00022723"/>
    </source>
</evidence>
<dbReference type="InterPro" id="IPR024934">
    <property type="entry name" value="Rubredoxin-like_dom"/>
</dbReference>
<dbReference type="PANTHER" id="PTHR47627">
    <property type="entry name" value="RUBREDOXIN"/>
    <property type="match status" value="1"/>
</dbReference>
<dbReference type="Pfam" id="PF00301">
    <property type="entry name" value="Rubredoxin"/>
    <property type="match status" value="1"/>
</dbReference>
<dbReference type="InterPro" id="IPR050526">
    <property type="entry name" value="Rubredoxin_ET"/>
</dbReference>
<dbReference type="EMBL" id="AQPN01000033">
    <property type="protein sequence ID" value="EOR95960.1"/>
    <property type="molecule type" value="Genomic_DNA"/>
</dbReference>
<evidence type="ECO:0000313" key="7">
    <source>
        <dbReference type="EMBL" id="EOR95960.1"/>
    </source>
</evidence>
<dbReference type="STRING" id="1150600.ADIARSV_0850"/>
<sequence>MREGVYKDILDAFNYKPELKINLVDSTQTFVPFFTGNLNFISSDVSNYWYLYIRFPKTNQIYCWSSLIYSEDISSLSKQVESSILLDSDIFYDQENIDGQLLETKVNSAVNFFLQPLSVPLKHPDFQLPYYEGFNKYNDKHWLGIYRRNELFSVAFLKDICTICMKTRIAQIYTTTWKSIIIKGVEANDRKLWNVILGKHRINVRHASNELNWQSEDLCNYALDLKLELIKEFDKVDLRTFKLCFAIKINPKTGLFGSVIIRKHPSEKDSTDLIADQFDVLHTVDFNPNSKNFIPYKENISRDLLSKILIELSDYYYQQQAITDTNTGDTYFEEDTFIITEEAQVLVYQCTHCLSIYDESVGDAYNNIQPDTLFKDLDPEYCCPVCEYGKNDFIAIDKTILA</sequence>
<evidence type="ECO:0000313" key="8">
    <source>
        <dbReference type="Proteomes" id="UP000014174"/>
    </source>
</evidence>
<keyword evidence="4" id="KW-0249">Electron transport</keyword>
<dbReference type="CDD" id="cd00730">
    <property type="entry name" value="rubredoxin"/>
    <property type="match status" value="1"/>
</dbReference>
<dbReference type="InterPro" id="IPR024935">
    <property type="entry name" value="Rubredoxin_dom"/>
</dbReference>
<gene>
    <name evidence="7" type="ORF">ADIARSV_0850</name>
</gene>
<evidence type="ECO:0000259" key="6">
    <source>
        <dbReference type="PROSITE" id="PS50903"/>
    </source>
</evidence>
<dbReference type="PANTHER" id="PTHR47627:SF1">
    <property type="entry name" value="RUBREDOXIN-1-RELATED"/>
    <property type="match status" value="1"/>
</dbReference>
<dbReference type="GO" id="GO:0009055">
    <property type="term" value="F:electron transfer activity"/>
    <property type="evidence" value="ECO:0007669"/>
    <property type="project" value="TreeGrafter"/>
</dbReference>
<comment type="cofactor">
    <cofactor evidence="1">
        <name>Fe(3+)</name>
        <dbReference type="ChEBI" id="CHEBI:29034"/>
    </cofactor>
</comment>
<keyword evidence="3" id="KW-0479">Metal-binding</keyword>
<dbReference type="GO" id="GO:0043448">
    <property type="term" value="P:alkane catabolic process"/>
    <property type="evidence" value="ECO:0007669"/>
    <property type="project" value="TreeGrafter"/>
</dbReference>
<dbReference type="AlphaFoldDB" id="R9GWQ3"/>
<dbReference type="Proteomes" id="UP000014174">
    <property type="component" value="Unassembled WGS sequence"/>
</dbReference>
<dbReference type="OrthoDB" id="9758182at2"/>
<protein>
    <submittedName>
        <fullName evidence="7">Rubredoxin</fullName>
    </submittedName>
</protein>
<name>R9GWQ3_9SPHI</name>